<dbReference type="GO" id="GO:0005524">
    <property type="term" value="F:ATP binding"/>
    <property type="evidence" value="ECO:0007669"/>
    <property type="project" value="UniProtKB-KW"/>
</dbReference>
<dbReference type="PANTHER" id="PTHR32182:SF22">
    <property type="entry name" value="ATP-DEPENDENT ENDONUCLEASE, OLD FAMILY-RELATED"/>
    <property type="match status" value="1"/>
</dbReference>
<protein>
    <submittedName>
        <fullName evidence="2">ABC transport protein, ATP-binding subunit</fullName>
    </submittedName>
</protein>
<dbReference type="InterPro" id="IPR003959">
    <property type="entry name" value="ATPase_AAA_core"/>
</dbReference>
<dbReference type="InterPro" id="IPR027417">
    <property type="entry name" value="P-loop_NTPase"/>
</dbReference>
<keyword evidence="2" id="KW-0067">ATP-binding</keyword>
<dbReference type="AlphaFoldDB" id="A0A3B1E859"/>
<reference evidence="2" key="1">
    <citation type="submission" date="2018-06" db="EMBL/GenBank/DDBJ databases">
        <authorList>
            <person name="Zhirakovskaya E."/>
        </authorList>
    </citation>
    <scope>NUCLEOTIDE SEQUENCE</scope>
</reference>
<dbReference type="PIRSF" id="PIRSF029347">
    <property type="entry name" value="RecF"/>
    <property type="match status" value="1"/>
</dbReference>
<dbReference type="SUPFAM" id="SSF52540">
    <property type="entry name" value="P-loop containing nucleoside triphosphate hydrolases"/>
    <property type="match status" value="1"/>
</dbReference>
<evidence type="ECO:0000313" key="2">
    <source>
        <dbReference type="EMBL" id="VAX40737.1"/>
    </source>
</evidence>
<dbReference type="GO" id="GO:0016887">
    <property type="term" value="F:ATP hydrolysis activity"/>
    <property type="evidence" value="ECO:0007669"/>
    <property type="project" value="InterPro"/>
</dbReference>
<organism evidence="2">
    <name type="scientific">hydrothermal vent metagenome</name>
    <dbReference type="NCBI Taxonomy" id="652676"/>
    <lineage>
        <taxon>unclassified sequences</taxon>
        <taxon>metagenomes</taxon>
        <taxon>ecological metagenomes</taxon>
    </lineage>
</organism>
<evidence type="ECO:0000259" key="1">
    <source>
        <dbReference type="Pfam" id="PF13304"/>
    </source>
</evidence>
<keyword evidence="2" id="KW-0547">Nucleotide-binding</keyword>
<gene>
    <name evidence="2" type="ORF">MNBD_PLANCTO02-1157</name>
</gene>
<dbReference type="PANTHER" id="PTHR32182">
    <property type="entry name" value="DNA REPLICATION AND REPAIR PROTEIN RECF"/>
    <property type="match status" value="1"/>
</dbReference>
<dbReference type="Gene3D" id="3.40.50.300">
    <property type="entry name" value="P-loop containing nucleotide triphosphate hydrolases"/>
    <property type="match status" value="1"/>
</dbReference>
<proteinExistence type="predicted"/>
<sequence length="376" mass="42302">MTCPLDKITLKGFKSIKSLKEFELTNLNVLIGANGAGKSNFISFFKMLRAMMELSLPDLPNPSLDAYVKDAGGSDDFLFRGPKVTKQIDVEITFGDNAYRFQLAPTADETFLINNEGRYCSMGETGWWEMGGGYSTPKLLKEKNEQGVTGNRSVASYIFSAIDSWKIYHFHDTSKLAPMRRSGEVDDSEFLRFDAANIAPFLLSLKEDDLDVYQQIVETIKLVTPFFDDFVLKPKKEKVRLQWKQKGSDYPFKPHHLSDGTIRFMCLTTALLQPNSPSTIIIDEPELGLHPYAIEILAELFRAASKRMQVIVATQSPALVDCFAPENVIVVNRKKKGASQFQRLNSNDLSSWLEDYSLGDLWRKNIVTGGPAHESN</sequence>
<accession>A0A3B1E859</accession>
<dbReference type="InterPro" id="IPR014555">
    <property type="entry name" value="RecF-like"/>
</dbReference>
<dbReference type="GO" id="GO:0000731">
    <property type="term" value="P:DNA synthesis involved in DNA repair"/>
    <property type="evidence" value="ECO:0007669"/>
    <property type="project" value="TreeGrafter"/>
</dbReference>
<dbReference type="EMBL" id="UOGL01000477">
    <property type="protein sequence ID" value="VAX40737.1"/>
    <property type="molecule type" value="Genomic_DNA"/>
</dbReference>
<dbReference type="Pfam" id="PF13304">
    <property type="entry name" value="AAA_21"/>
    <property type="match status" value="1"/>
</dbReference>
<feature type="domain" description="ATPase AAA-type core" evidence="1">
    <location>
        <begin position="27"/>
        <end position="321"/>
    </location>
</feature>
<dbReference type="GO" id="GO:0006302">
    <property type="term" value="P:double-strand break repair"/>
    <property type="evidence" value="ECO:0007669"/>
    <property type="project" value="TreeGrafter"/>
</dbReference>
<name>A0A3B1E859_9ZZZZ</name>